<dbReference type="PANTHER" id="PTHR24421">
    <property type="entry name" value="NITRATE/NITRITE SENSOR PROTEIN NARX-RELATED"/>
    <property type="match status" value="1"/>
</dbReference>
<keyword evidence="10" id="KW-0472">Membrane</keyword>
<feature type="region of interest" description="Disordered" evidence="9">
    <location>
        <begin position="356"/>
        <end position="421"/>
    </location>
</feature>
<keyword evidence="5" id="KW-0547">Nucleotide-binding</keyword>
<comment type="caution">
    <text evidence="12">The sequence shown here is derived from an EMBL/GenBank/DDBJ whole genome shotgun (WGS) entry which is preliminary data.</text>
</comment>
<evidence type="ECO:0000313" key="13">
    <source>
        <dbReference type="Proteomes" id="UP001230654"/>
    </source>
</evidence>
<dbReference type="SMART" id="SM00387">
    <property type="entry name" value="HATPase_c"/>
    <property type="match status" value="1"/>
</dbReference>
<dbReference type="EMBL" id="JAUSWV010000002">
    <property type="protein sequence ID" value="MDQ0585514.1"/>
    <property type="molecule type" value="Genomic_DNA"/>
</dbReference>
<evidence type="ECO:0000313" key="12">
    <source>
        <dbReference type="EMBL" id="MDQ0585514.1"/>
    </source>
</evidence>
<evidence type="ECO:0000256" key="10">
    <source>
        <dbReference type="SAM" id="Phobius"/>
    </source>
</evidence>
<evidence type="ECO:0000256" key="2">
    <source>
        <dbReference type="ARBA" id="ARBA00012438"/>
    </source>
</evidence>
<feature type="domain" description="Histidine kinase/HSP90-like ATPase" evidence="11">
    <location>
        <begin position="314"/>
        <end position="416"/>
    </location>
</feature>
<dbReference type="EC" id="2.7.13.3" evidence="2"/>
<evidence type="ECO:0000259" key="11">
    <source>
        <dbReference type="SMART" id="SM00387"/>
    </source>
</evidence>
<keyword evidence="13" id="KW-1185">Reference proteome</keyword>
<name>A0ABU0P2C1_STRRH</name>
<dbReference type="Gene3D" id="1.20.5.1930">
    <property type="match status" value="1"/>
</dbReference>
<evidence type="ECO:0000256" key="3">
    <source>
        <dbReference type="ARBA" id="ARBA00022553"/>
    </source>
</evidence>
<keyword evidence="4" id="KW-0808">Transferase</keyword>
<protein>
    <recommendedName>
        <fullName evidence="2">histidine kinase</fullName>
        <ecNumber evidence="2">2.7.13.3</ecNumber>
    </recommendedName>
</protein>
<dbReference type="InterPro" id="IPR050482">
    <property type="entry name" value="Sensor_HK_TwoCompSys"/>
</dbReference>
<dbReference type="GO" id="GO:0016301">
    <property type="term" value="F:kinase activity"/>
    <property type="evidence" value="ECO:0007669"/>
    <property type="project" value="UniProtKB-KW"/>
</dbReference>
<evidence type="ECO:0000256" key="6">
    <source>
        <dbReference type="ARBA" id="ARBA00022777"/>
    </source>
</evidence>
<keyword evidence="10" id="KW-0812">Transmembrane</keyword>
<keyword evidence="6 12" id="KW-0418">Kinase</keyword>
<dbReference type="InterPro" id="IPR055558">
    <property type="entry name" value="DUF7134"/>
</dbReference>
<accession>A0ABU0P2C1</accession>
<keyword evidence="7" id="KW-0067">ATP-binding</keyword>
<dbReference type="Pfam" id="PF07730">
    <property type="entry name" value="HisKA_3"/>
    <property type="match status" value="1"/>
</dbReference>
<keyword evidence="8" id="KW-0902">Two-component regulatory system</keyword>
<dbReference type="RefSeq" id="WP_307167198.1">
    <property type="nucleotide sequence ID" value="NZ_JAUSWV010000002.1"/>
</dbReference>
<dbReference type="Gene3D" id="3.30.565.10">
    <property type="entry name" value="Histidine kinase-like ATPase, C-terminal domain"/>
    <property type="match status" value="1"/>
</dbReference>
<dbReference type="Proteomes" id="UP001230654">
    <property type="component" value="Unassembled WGS sequence"/>
</dbReference>
<proteinExistence type="predicted"/>
<feature type="compositionally biased region" description="Gly residues" evidence="9">
    <location>
        <begin position="363"/>
        <end position="382"/>
    </location>
</feature>
<dbReference type="Pfam" id="PF23539">
    <property type="entry name" value="DUF7134"/>
    <property type="match status" value="1"/>
</dbReference>
<evidence type="ECO:0000256" key="8">
    <source>
        <dbReference type="ARBA" id="ARBA00023012"/>
    </source>
</evidence>
<comment type="catalytic activity">
    <reaction evidence="1">
        <text>ATP + protein L-histidine = ADP + protein N-phospho-L-histidine.</text>
        <dbReference type="EC" id="2.7.13.3"/>
    </reaction>
</comment>
<dbReference type="CDD" id="cd16917">
    <property type="entry name" value="HATPase_UhpB-NarQ-NarX-like"/>
    <property type="match status" value="1"/>
</dbReference>
<sequence>MSAINRDPLTAPHRTRNDAVLALCVAVLAVAIARTGGEGIRPDLLSWTLLLAGHVPLVWRRRRPVVALLGVVACVAPYQALDYNPAPPIPATVLALYTVAATGAVRRTLLTGVAVLGPTAIGNGLTNPKGALESLEISGWIIAVLFIGIDVRYYRRYVASIVERAERAEHTREEEARRRVAEERLRMARDLHDLLAHSITLIGVQTSVAAHVLTADPERLDRKAVAQALDDIAGTCRIARGELRTTLEVLRAHDTVVGVGADPGPGSVSGSVSGAEEMRGPLPGIDGLADLAETGRVAGAKVELSVRAGDIPPSVGAAAYRIVQEALTNAVRHGGREDLTVRVGLWTADGALRVSVRDDGTGGDDGSGGGVGPSDGTPGFGLIGMRERARSVGGTLDAGPGPAEGFEVTATLPLSREDEVR</sequence>
<evidence type="ECO:0000256" key="1">
    <source>
        <dbReference type="ARBA" id="ARBA00000085"/>
    </source>
</evidence>
<feature type="transmembrane region" description="Helical" evidence="10">
    <location>
        <begin position="20"/>
        <end position="37"/>
    </location>
</feature>
<dbReference type="InterPro" id="IPR036890">
    <property type="entry name" value="HATPase_C_sf"/>
</dbReference>
<evidence type="ECO:0000256" key="9">
    <source>
        <dbReference type="SAM" id="MobiDB-lite"/>
    </source>
</evidence>
<dbReference type="InterPro" id="IPR003594">
    <property type="entry name" value="HATPase_dom"/>
</dbReference>
<reference evidence="12 13" key="1">
    <citation type="submission" date="2023-07" db="EMBL/GenBank/DDBJ databases">
        <title>Comparative genomics of wheat-associated soil bacteria to identify genetic determinants of phenazine resistance.</title>
        <authorList>
            <person name="Mouncey N."/>
        </authorList>
    </citation>
    <scope>NUCLEOTIDE SEQUENCE [LARGE SCALE GENOMIC DNA]</scope>
    <source>
        <strain evidence="12 13">B2I6</strain>
    </source>
</reference>
<gene>
    <name evidence="12" type="ORF">QF030_007692</name>
</gene>
<evidence type="ECO:0000256" key="7">
    <source>
        <dbReference type="ARBA" id="ARBA00022840"/>
    </source>
</evidence>
<dbReference type="InterPro" id="IPR011712">
    <property type="entry name" value="Sig_transdc_His_kin_sub3_dim/P"/>
</dbReference>
<dbReference type="PANTHER" id="PTHR24421:SF10">
    <property type="entry name" value="NITRATE_NITRITE SENSOR PROTEIN NARQ"/>
    <property type="match status" value="1"/>
</dbReference>
<keyword evidence="3" id="KW-0597">Phosphoprotein</keyword>
<organism evidence="12 13">
    <name type="scientific">Streptomyces rishiriensis</name>
    <dbReference type="NCBI Taxonomy" id="68264"/>
    <lineage>
        <taxon>Bacteria</taxon>
        <taxon>Bacillati</taxon>
        <taxon>Actinomycetota</taxon>
        <taxon>Actinomycetes</taxon>
        <taxon>Kitasatosporales</taxon>
        <taxon>Streptomycetaceae</taxon>
        <taxon>Streptomyces</taxon>
    </lineage>
</organism>
<dbReference type="SUPFAM" id="SSF55874">
    <property type="entry name" value="ATPase domain of HSP90 chaperone/DNA topoisomerase II/histidine kinase"/>
    <property type="match status" value="1"/>
</dbReference>
<evidence type="ECO:0000256" key="4">
    <source>
        <dbReference type="ARBA" id="ARBA00022679"/>
    </source>
</evidence>
<dbReference type="Pfam" id="PF02518">
    <property type="entry name" value="HATPase_c"/>
    <property type="match status" value="1"/>
</dbReference>
<keyword evidence="10" id="KW-1133">Transmembrane helix</keyword>
<evidence type="ECO:0000256" key="5">
    <source>
        <dbReference type="ARBA" id="ARBA00022741"/>
    </source>
</evidence>